<evidence type="ECO:0000313" key="3">
    <source>
        <dbReference type="Proteomes" id="UP001229346"/>
    </source>
</evidence>
<protein>
    <submittedName>
        <fullName evidence="2">FtsP/CotA-like multicopper oxidase with cupredoxin domain</fullName>
    </submittedName>
</protein>
<proteinExistence type="predicted"/>
<evidence type="ECO:0000259" key="1">
    <source>
        <dbReference type="Pfam" id="PF00394"/>
    </source>
</evidence>
<comment type="caution">
    <text evidence="2">The sequence shown here is derived from an EMBL/GenBank/DDBJ whole genome shotgun (WGS) entry which is preliminary data.</text>
</comment>
<feature type="domain" description="Plastocyanin-like" evidence="1">
    <location>
        <begin position="23"/>
        <end position="76"/>
    </location>
</feature>
<dbReference type="Proteomes" id="UP001229346">
    <property type="component" value="Unassembled WGS sequence"/>
</dbReference>
<accession>A0ABT9TY13</accession>
<keyword evidence="3" id="KW-1185">Reference proteome</keyword>
<gene>
    <name evidence="2" type="ORF">J2T15_001693</name>
</gene>
<dbReference type="Gene3D" id="2.60.40.420">
    <property type="entry name" value="Cupredoxins - blue copper proteins"/>
    <property type="match status" value="1"/>
</dbReference>
<dbReference type="InterPro" id="IPR001117">
    <property type="entry name" value="Cu-oxidase_2nd"/>
</dbReference>
<dbReference type="SUPFAM" id="SSF49503">
    <property type="entry name" value="Cupredoxins"/>
    <property type="match status" value="1"/>
</dbReference>
<reference evidence="2 3" key="1">
    <citation type="submission" date="2023-07" db="EMBL/GenBank/DDBJ databases">
        <title>Sorghum-associated microbial communities from plants grown in Nebraska, USA.</title>
        <authorList>
            <person name="Schachtman D."/>
        </authorList>
    </citation>
    <scope>NUCLEOTIDE SEQUENCE [LARGE SCALE GENOMIC DNA]</scope>
    <source>
        <strain evidence="2 3">CC482</strain>
    </source>
</reference>
<sequence>MNRRRICSYDKDIVVTMQELDGAGYMINGRTDGVKLNAGPGETVRLRIVNSSNRTQYMGGAGVSFNVISMDGKDLNGPTKHYGQSICLLQLHCCWLGTS</sequence>
<dbReference type="InterPro" id="IPR008972">
    <property type="entry name" value="Cupredoxin"/>
</dbReference>
<evidence type="ECO:0000313" key="2">
    <source>
        <dbReference type="EMBL" id="MDQ0112258.1"/>
    </source>
</evidence>
<name>A0ABT9TY13_PAEHA</name>
<organism evidence="2 3">
    <name type="scientific">Paenibacillus harenae</name>
    <dbReference type="NCBI Taxonomy" id="306543"/>
    <lineage>
        <taxon>Bacteria</taxon>
        <taxon>Bacillati</taxon>
        <taxon>Bacillota</taxon>
        <taxon>Bacilli</taxon>
        <taxon>Bacillales</taxon>
        <taxon>Paenibacillaceae</taxon>
        <taxon>Paenibacillus</taxon>
    </lineage>
</organism>
<dbReference type="Pfam" id="PF00394">
    <property type="entry name" value="Cu-oxidase"/>
    <property type="match status" value="1"/>
</dbReference>
<dbReference type="EMBL" id="JAUSSU010000003">
    <property type="protein sequence ID" value="MDQ0112258.1"/>
    <property type="molecule type" value="Genomic_DNA"/>
</dbReference>